<protein>
    <recommendedName>
        <fullName evidence="3">Replication-relaxation</fullName>
    </recommendedName>
</protein>
<accession>A0A3M0S5H8</accession>
<reference evidence="1 2" key="1">
    <citation type="submission" date="2018-10" db="EMBL/GenBank/DDBJ databases">
        <title>Genome-centric metagenomics revealed C2 chemical producing, CO utilizing Clostridium with novel acetogenic gene cluster.</title>
        <authorList>
            <person name="Kang H."/>
            <person name="Park B."/>
            <person name="Choi I.G."/>
            <person name="Chang I.S."/>
        </authorList>
    </citation>
    <scope>NUCLEOTIDE SEQUENCE [LARGE SCALE GENOMIC DNA]</scope>
    <source>
        <strain evidence="1 2">H21-9</strain>
    </source>
</reference>
<evidence type="ECO:0000313" key="2">
    <source>
        <dbReference type="Proteomes" id="UP000277999"/>
    </source>
</evidence>
<dbReference type="RefSeq" id="WP_122060055.1">
    <property type="nucleotide sequence ID" value="NZ_RFAQ01000093.1"/>
</dbReference>
<dbReference type="AlphaFoldDB" id="A0A3M0S5H8"/>
<evidence type="ECO:0008006" key="3">
    <source>
        <dbReference type="Google" id="ProtNLM"/>
    </source>
</evidence>
<organism evidence="1 2">
    <name type="scientific">Clostridium autoethanogenum</name>
    <dbReference type="NCBI Taxonomy" id="84023"/>
    <lineage>
        <taxon>Bacteria</taxon>
        <taxon>Bacillati</taxon>
        <taxon>Bacillota</taxon>
        <taxon>Clostridia</taxon>
        <taxon>Eubacteriales</taxon>
        <taxon>Clostridiaceae</taxon>
        <taxon>Clostridium</taxon>
    </lineage>
</organism>
<dbReference type="Proteomes" id="UP000277999">
    <property type="component" value="Unassembled WGS sequence"/>
</dbReference>
<comment type="caution">
    <text evidence="1">The sequence shown here is derived from an EMBL/GenBank/DDBJ whole genome shotgun (WGS) entry which is preliminary data.</text>
</comment>
<dbReference type="EMBL" id="RFAQ01000093">
    <property type="protein sequence ID" value="RMC93786.1"/>
    <property type="molecule type" value="Genomic_DNA"/>
</dbReference>
<gene>
    <name evidence="1" type="ORF">D9O40_17675</name>
</gene>
<evidence type="ECO:0000313" key="1">
    <source>
        <dbReference type="EMBL" id="RMC93786.1"/>
    </source>
</evidence>
<name>A0A3M0S5H8_9CLOT</name>
<sequence length="201" mass="23982">MLSKHKREILNFIQEEGSITIRQCAKIIYHGRKYGYDMSRKTLRSLYQDKAIARYRYNMTAETIYYINQRLGIHALKLLDVYAEFIDLGCTIETFKKKYRIYTNGKKYREIDALLELNYQEYFIPLIIEIDYSHMTSIQKLQEIYESNHFQQLYLEKLGEEIYPTVIIVRPVTTNSLVEDHVFSILYSDFELSNLAKVLNN</sequence>
<proteinExistence type="predicted"/>